<evidence type="ECO:0000313" key="1">
    <source>
        <dbReference type="EMBL" id="QDB73353.1"/>
    </source>
</evidence>
<protein>
    <submittedName>
        <fullName evidence="1">Uncharacterized protein</fullName>
    </submittedName>
</protein>
<proteinExistence type="predicted"/>
<dbReference type="EMBL" id="MK795384">
    <property type="protein sequence ID" value="QDB73353.1"/>
    <property type="molecule type" value="Genomic_DNA"/>
</dbReference>
<keyword evidence="2" id="KW-1185">Reference proteome</keyword>
<evidence type="ECO:0000313" key="2">
    <source>
        <dbReference type="Proteomes" id="UP000318470"/>
    </source>
</evidence>
<sequence length="246" mass="27045">MSTTAPYQFSLSGTEIEKLLKSITEKLDKSAIDKTMEGTSVPSTPTVKAALNEVLKTVTGVDLRKAIQDAPNCNVFTDNYKTLLERGGFLFVGAPADIPKRNAISTTTFQGGETILLQSNEFGVPTVQYWNGTSKKWDDVDEAKAHSFEKTFNGTSKQELIKLPKTKFSIYTFKVMAKTNTNIHMMDLHVGLNYSGNTAWMTGTNDFYGSGKLFTPTVDYDGTNMTLSLTPKASTINVRCEVIAAY</sequence>
<organism evidence="1 2">
    <name type="scientific">Vibrio phage VAP7</name>
    <dbReference type="NCBI Taxonomy" id="2584487"/>
    <lineage>
        <taxon>Viruses</taxon>
        <taxon>Duplodnaviria</taxon>
        <taxon>Heunggongvirae</taxon>
        <taxon>Uroviricota</taxon>
        <taxon>Caudoviricetes</taxon>
        <taxon>Pantevenvirales</taxon>
        <taxon>Ackermannviridae</taxon>
        <taxon>Vapseptimavirus</taxon>
        <taxon>Vapseptimavirus VAP7</taxon>
    </lineage>
</organism>
<dbReference type="RefSeq" id="YP_009845827.1">
    <property type="nucleotide sequence ID" value="NC_048765.1"/>
</dbReference>
<accession>A0A4Y5TVF0</accession>
<dbReference type="GeneID" id="55616190"/>
<dbReference type="Proteomes" id="UP000318470">
    <property type="component" value="Segment"/>
</dbReference>
<dbReference type="KEGG" id="vg:55616190"/>
<reference evidence="1 2" key="1">
    <citation type="submission" date="2019-04" db="EMBL/GenBank/DDBJ databases">
        <authorList>
            <person name="Gao M."/>
            <person name="Bai C."/>
            <person name="Tong Y."/>
            <person name="Xu X."/>
        </authorList>
    </citation>
    <scope>NUCLEOTIDE SEQUENCE [LARGE SCALE GENOMIC DNA]</scope>
    <source>
        <strain evidence="1 2">Vibrio alginolyticus VA1</strain>
    </source>
</reference>
<name>A0A4Y5TVF0_9CAUD</name>